<accession>A0ABN0RCE8</accession>
<name>A0ABN0RCE8_9LIST</name>
<dbReference type="Proteomes" id="UP000019249">
    <property type="component" value="Unassembled WGS sequence"/>
</dbReference>
<evidence type="ECO:0000313" key="2">
    <source>
        <dbReference type="Proteomes" id="UP000019249"/>
    </source>
</evidence>
<proteinExistence type="predicted"/>
<organism evidence="1 2">
    <name type="scientific">Listeria floridensis FSL S10-1187</name>
    <dbReference type="NCBI Taxonomy" id="1265817"/>
    <lineage>
        <taxon>Bacteria</taxon>
        <taxon>Bacillati</taxon>
        <taxon>Bacillota</taxon>
        <taxon>Bacilli</taxon>
        <taxon>Bacillales</taxon>
        <taxon>Listeriaceae</taxon>
        <taxon>Listeria</taxon>
    </lineage>
</organism>
<dbReference type="Pfam" id="PF13780">
    <property type="entry name" value="DUF4176"/>
    <property type="match status" value="1"/>
</dbReference>
<comment type="caution">
    <text evidence="1">The sequence shown here is derived from an EMBL/GenBank/DDBJ whole genome shotgun (WGS) entry which is preliminary data.</text>
</comment>
<dbReference type="InterPro" id="IPR025233">
    <property type="entry name" value="DUF4176"/>
</dbReference>
<reference evidence="1 2" key="1">
    <citation type="journal article" date="2014" name="Int. J. Syst. Evol. Microbiol.">
        <title>Listeria floridensis sp. nov., Listeria aquatica sp. nov., Listeria cornellensis sp. nov., Listeria riparia sp. nov. and Listeria grandensis sp. nov., from agricultural and natural environments.</title>
        <authorList>
            <person name="den Bakker H.C."/>
            <person name="Warchocki S."/>
            <person name="Wright E.M."/>
            <person name="Allred A.F."/>
            <person name="Ahlstrom C."/>
            <person name="Manuel C.S."/>
            <person name="Stasiewicz M.J."/>
            <person name="Burrell A."/>
            <person name="Roof S."/>
            <person name="Strawn L."/>
            <person name="Fortes E.D."/>
            <person name="Nightingale K.K."/>
            <person name="Kephart D."/>
            <person name="Wiedmann M."/>
        </authorList>
    </citation>
    <scope>NUCLEOTIDE SEQUENCE [LARGE SCALE GENOMIC DNA]</scope>
    <source>
        <strain evidence="1 2">FSL S10-1187</strain>
    </source>
</reference>
<evidence type="ECO:0008006" key="3">
    <source>
        <dbReference type="Google" id="ProtNLM"/>
    </source>
</evidence>
<dbReference type="EMBL" id="AODF01000034">
    <property type="protein sequence ID" value="EUJ26957.1"/>
    <property type="molecule type" value="Genomic_DNA"/>
</dbReference>
<sequence>MEELLPLGSVVRLKNGEQQLLIISRFALYNNQGGIGYFEYSGCLYPNGQTDQTSYFFNQEDIEEIYFTGYVNEAEKDFRKKVEEELKKNHLSTL</sequence>
<protein>
    <recommendedName>
        <fullName evidence="3">DUF4176 domain-containing protein</fullName>
    </recommendedName>
</protein>
<gene>
    <name evidence="1" type="ORF">MFLO_13835</name>
</gene>
<dbReference type="RefSeq" id="WP_036098265.1">
    <property type="nucleotide sequence ID" value="NZ_AODF01000034.1"/>
</dbReference>
<keyword evidence="2" id="KW-1185">Reference proteome</keyword>
<evidence type="ECO:0000313" key="1">
    <source>
        <dbReference type="EMBL" id="EUJ26957.1"/>
    </source>
</evidence>